<sequence>MPPRNRSLGRDVHIYDVNDRTTVLGGLILTNGVTNANFYSMVEIIVFHLIIPRLIFAPNIGSFSVNNESWLVRIIFHASGTRTQSFRDTVRSRDRRCVVFGEVAVDAQFDYWDGFEAAHIFPIAYEDHWEAYSYNPWITILPDKGGTINSLFDSYSFSINPDDNYKVVFFRHDGKGLAGKHLDRKLLDNPQRPVDQLLRWHFGQAVLANMRGAGEPVFEHDFLPGSDIAVIRGIA</sequence>
<evidence type="ECO:0000259" key="1">
    <source>
        <dbReference type="Pfam" id="PF25324"/>
    </source>
</evidence>
<dbReference type="GeneID" id="54421216"/>
<reference evidence="4" key="2">
    <citation type="submission" date="2020-04" db="EMBL/GenBank/DDBJ databases">
        <authorList>
            <consortium name="NCBI Genome Project"/>
        </authorList>
    </citation>
    <scope>NUCLEOTIDE SEQUENCE</scope>
    <source>
        <strain evidence="4">CBS 781.70</strain>
    </source>
</reference>
<keyword evidence="3" id="KW-1185">Reference proteome</keyword>
<reference evidence="2 4" key="1">
    <citation type="submission" date="2020-01" db="EMBL/GenBank/DDBJ databases">
        <authorList>
            <consortium name="DOE Joint Genome Institute"/>
            <person name="Haridas S."/>
            <person name="Albert R."/>
            <person name="Binder M."/>
            <person name="Bloem J."/>
            <person name="Labutti K."/>
            <person name="Salamov A."/>
            <person name="Andreopoulos B."/>
            <person name="Baker S.E."/>
            <person name="Barry K."/>
            <person name="Bills G."/>
            <person name="Bluhm B.H."/>
            <person name="Cannon C."/>
            <person name="Castanera R."/>
            <person name="Culley D.E."/>
            <person name="Daum C."/>
            <person name="Ezra D."/>
            <person name="Gonzalez J.B."/>
            <person name="Henrissat B."/>
            <person name="Kuo A."/>
            <person name="Liang C."/>
            <person name="Lipzen A."/>
            <person name="Lutzoni F."/>
            <person name="Magnuson J."/>
            <person name="Mondo S."/>
            <person name="Nolan M."/>
            <person name="Ohm R."/>
            <person name="Pangilinan J."/>
            <person name="Park H.-J."/>
            <person name="Ramirez L."/>
            <person name="Alfaro M."/>
            <person name="Sun H."/>
            <person name="Tritt A."/>
            <person name="Yoshinaga Y."/>
            <person name="Zwiers L.-H."/>
            <person name="Turgeon B.G."/>
            <person name="Goodwin S.B."/>
            <person name="Spatafora J.W."/>
            <person name="Crous P.W."/>
            <person name="Grigoriev I.V."/>
        </authorList>
    </citation>
    <scope>NUCLEOTIDE SEQUENCE</scope>
    <source>
        <strain evidence="2 4">CBS 781.70</strain>
    </source>
</reference>
<dbReference type="EMBL" id="ML975154">
    <property type="protein sequence ID" value="KAF1813960.1"/>
    <property type="molecule type" value="Genomic_DNA"/>
</dbReference>
<organism evidence="2">
    <name type="scientific">Eremomyces bilateralis CBS 781.70</name>
    <dbReference type="NCBI Taxonomy" id="1392243"/>
    <lineage>
        <taxon>Eukaryota</taxon>
        <taxon>Fungi</taxon>
        <taxon>Dikarya</taxon>
        <taxon>Ascomycota</taxon>
        <taxon>Pezizomycotina</taxon>
        <taxon>Dothideomycetes</taxon>
        <taxon>Dothideomycetes incertae sedis</taxon>
        <taxon>Eremomycetales</taxon>
        <taxon>Eremomycetaceae</taxon>
        <taxon>Eremomyces</taxon>
    </lineage>
</organism>
<dbReference type="RefSeq" id="XP_033535591.1">
    <property type="nucleotide sequence ID" value="XM_033680646.1"/>
</dbReference>
<dbReference type="Pfam" id="PF25324">
    <property type="entry name" value="DUF7881"/>
    <property type="match status" value="1"/>
</dbReference>
<accession>A0A6G1G7U4</accession>
<proteinExistence type="predicted"/>
<dbReference type="Proteomes" id="UP000504638">
    <property type="component" value="Unplaced"/>
</dbReference>
<dbReference type="OrthoDB" id="3847906at2759"/>
<evidence type="ECO:0000313" key="2">
    <source>
        <dbReference type="EMBL" id="KAF1813960.1"/>
    </source>
</evidence>
<gene>
    <name evidence="2 4" type="ORF">P152DRAFT_465712</name>
</gene>
<dbReference type="InterPro" id="IPR057203">
    <property type="entry name" value="DUF7881"/>
</dbReference>
<reference evidence="4" key="3">
    <citation type="submission" date="2025-04" db="UniProtKB">
        <authorList>
            <consortium name="RefSeq"/>
        </authorList>
    </citation>
    <scope>IDENTIFICATION</scope>
    <source>
        <strain evidence="4">CBS 781.70</strain>
    </source>
</reference>
<evidence type="ECO:0000313" key="3">
    <source>
        <dbReference type="Proteomes" id="UP000504638"/>
    </source>
</evidence>
<name>A0A6G1G7U4_9PEZI</name>
<evidence type="ECO:0000313" key="4">
    <source>
        <dbReference type="RefSeq" id="XP_033535591.1"/>
    </source>
</evidence>
<dbReference type="AlphaFoldDB" id="A0A6G1G7U4"/>
<protein>
    <recommendedName>
        <fullName evidence="1">DUF7881 domain-containing protein</fullName>
    </recommendedName>
</protein>
<feature type="domain" description="DUF7881" evidence="1">
    <location>
        <begin position="9"/>
        <end position="47"/>
    </location>
</feature>